<gene>
    <name evidence="2" type="ORF">H7E68_16620</name>
</gene>
<protein>
    <submittedName>
        <fullName evidence="2">ImmA/IrrE family metallo-endopeptidase</fullName>
    </submittedName>
</protein>
<feature type="domain" description="IrrE N-terminal-like" evidence="1">
    <location>
        <begin position="56"/>
        <end position="114"/>
    </location>
</feature>
<accession>A0A7X0SEW0</accession>
<comment type="caution">
    <text evidence="2">The sequence shown here is derived from an EMBL/GenBank/DDBJ whole genome shotgun (WGS) entry which is preliminary data.</text>
</comment>
<dbReference type="Proteomes" id="UP000585258">
    <property type="component" value="Unassembled WGS sequence"/>
</dbReference>
<sequence>MGFWIDDILVGIENNYGTNNIYDLCGLLEIEIILIDSSSILLNGNDSFYCRDFFNQESVFIRDDLSPNCEKFILAHELGHALLHTSMCGATLNRKLFNTGKYENQANYFALKFLKIEFDEIELKEMTVNQISSCLGIPCDPLLQLVNC</sequence>
<name>A0A7X0SEW0_9CLOT</name>
<dbReference type="AlphaFoldDB" id="A0A7X0SEW0"/>
<evidence type="ECO:0000259" key="1">
    <source>
        <dbReference type="Pfam" id="PF06114"/>
    </source>
</evidence>
<evidence type="ECO:0000313" key="3">
    <source>
        <dbReference type="Proteomes" id="UP000585258"/>
    </source>
</evidence>
<dbReference type="Pfam" id="PF06114">
    <property type="entry name" value="Peptidase_M78"/>
    <property type="match status" value="1"/>
</dbReference>
<proteinExistence type="predicted"/>
<organism evidence="2 3">
    <name type="scientific">Clostridium gasigenes</name>
    <dbReference type="NCBI Taxonomy" id="94869"/>
    <lineage>
        <taxon>Bacteria</taxon>
        <taxon>Bacillati</taxon>
        <taxon>Bacillota</taxon>
        <taxon>Clostridia</taxon>
        <taxon>Eubacteriales</taxon>
        <taxon>Clostridiaceae</taxon>
        <taxon>Clostridium</taxon>
    </lineage>
</organism>
<dbReference type="InterPro" id="IPR010359">
    <property type="entry name" value="IrrE_HExxH"/>
</dbReference>
<reference evidence="2 3" key="1">
    <citation type="submission" date="2020-08" db="EMBL/GenBank/DDBJ databases">
        <title>Clostridia isolated from Swiss meat.</title>
        <authorList>
            <person name="Wambui J."/>
            <person name="Stevens M.J.A."/>
            <person name="Stephan R."/>
        </authorList>
    </citation>
    <scope>NUCLEOTIDE SEQUENCE [LARGE SCALE GENOMIC DNA]</scope>
    <source>
        <strain evidence="2 3">CM001</strain>
    </source>
</reference>
<dbReference type="RefSeq" id="WP_185165379.1">
    <property type="nucleotide sequence ID" value="NZ_JACKWY010000013.1"/>
</dbReference>
<dbReference type="Gene3D" id="1.10.10.2910">
    <property type="match status" value="1"/>
</dbReference>
<evidence type="ECO:0000313" key="2">
    <source>
        <dbReference type="EMBL" id="MBB6716330.1"/>
    </source>
</evidence>
<dbReference type="EMBL" id="JACKWY010000013">
    <property type="protein sequence ID" value="MBB6716330.1"/>
    <property type="molecule type" value="Genomic_DNA"/>
</dbReference>